<dbReference type="AlphaFoldDB" id="A0A2G8S4B5"/>
<name>A0A2G8S4B5_9APHY</name>
<dbReference type="EMBL" id="AYKW01000023">
    <property type="protein sequence ID" value="PIL28574.1"/>
    <property type="molecule type" value="Genomic_DNA"/>
</dbReference>
<comment type="caution">
    <text evidence="2">The sequence shown here is derived from an EMBL/GenBank/DDBJ whole genome shotgun (WGS) entry which is preliminary data.</text>
</comment>
<gene>
    <name evidence="2" type="ORF">GSI_08615</name>
</gene>
<dbReference type="Proteomes" id="UP000230002">
    <property type="component" value="Unassembled WGS sequence"/>
</dbReference>
<keyword evidence="3" id="KW-1185">Reference proteome</keyword>
<accession>A0A2G8S4B5</accession>
<sequence length="128" mass="14353">MHINVAQAYPKQVQSREAKPESNENKRQRDQSPAQSRVQDGRALGTHVDVHFAAEREPQRSLPNFGATLASDETSSRARAGRRARARREHREPSYAVMTGPGPRPRSVRKELKATTRMHRLSDSSSVA</sequence>
<protein>
    <submittedName>
        <fullName evidence="2">Uncharacterized protein</fullName>
    </submittedName>
</protein>
<evidence type="ECO:0000313" key="2">
    <source>
        <dbReference type="EMBL" id="PIL28574.1"/>
    </source>
</evidence>
<feature type="compositionally biased region" description="Basic and acidic residues" evidence="1">
    <location>
        <begin position="48"/>
        <end position="59"/>
    </location>
</feature>
<feature type="compositionally biased region" description="Basic residues" evidence="1">
    <location>
        <begin position="79"/>
        <end position="88"/>
    </location>
</feature>
<proteinExistence type="predicted"/>
<evidence type="ECO:0000313" key="3">
    <source>
        <dbReference type="Proteomes" id="UP000230002"/>
    </source>
</evidence>
<reference evidence="2 3" key="1">
    <citation type="journal article" date="2015" name="Sci. Rep.">
        <title>Chromosome-level genome map provides insights into diverse defense mechanisms in the medicinal fungus Ganoderma sinense.</title>
        <authorList>
            <person name="Zhu Y."/>
            <person name="Xu J."/>
            <person name="Sun C."/>
            <person name="Zhou S."/>
            <person name="Xu H."/>
            <person name="Nelson D.R."/>
            <person name="Qian J."/>
            <person name="Song J."/>
            <person name="Luo H."/>
            <person name="Xiang L."/>
            <person name="Li Y."/>
            <person name="Xu Z."/>
            <person name="Ji A."/>
            <person name="Wang L."/>
            <person name="Lu S."/>
            <person name="Hayward A."/>
            <person name="Sun W."/>
            <person name="Li X."/>
            <person name="Schwartz D.C."/>
            <person name="Wang Y."/>
            <person name="Chen S."/>
        </authorList>
    </citation>
    <scope>NUCLEOTIDE SEQUENCE [LARGE SCALE GENOMIC DNA]</scope>
    <source>
        <strain evidence="2 3">ZZ0214-1</strain>
    </source>
</reference>
<feature type="region of interest" description="Disordered" evidence="1">
    <location>
        <begin position="1"/>
        <end position="108"/>
    </location>
</feature>
<feature type="compositionally biased region" description="Basic and acidic residues" evidence="1">
    <location>
        <begin position="14"/>
        <end position="30"/>
    </location>
</feature>
<evidence type="ECO:0000256" key="1">
    <source>
        <dbReference type="SAM" id="MobiDB-lite"/>
    </source>
</evidence>
<organism evidence="2 3">
    <name type="scientific">Ganoderma sinense ZZ0214-1</name>
    <dbReference type="NCBI Taxonomy" id="1077348"/>
    <lineage>
        <taxon>Eukaryota</taxon>
        <taxon>Fungi</taxon>
        <taxon>Dikarya</taxon>
        <taxon>Basidiomycota</taxon>
        <taxon>Agaricomycotina</taxon>
        <taxon>Agaricomycetes</taxon>
        <taxon>Polyporales</taxon>
        <taxon>Polyporaceae</taxon>
        <taxon>Ganoderma</taxon>
    </lineage>
</organism>